<dbReference type="Proteomes" id="UP000092574">
    <property type="component" value="Chromosome"/>
</dbReference>
<dbReference type="EMBL" id="CP015405">
    <property type="protein sequence ID" value="ANU76841.1"/>
    <property type="molecule type" value="Genomic_DNA"/>
</dbReference>
<dbReference type="InterPro" id="IPR050243">
    <property type="entry name" value="PHP_phosphatase"/>
</dbReference>
<dbReference type="NCBIfam" id="NF006702">
    <property type="entry name" value="PRK09248.1"/>
    <property type="match status" value="1"/>
</dbReference>
<dbReference type="Gene3D" id="3.20.20.140">
    <property type="entry name" value="Metal-dependent hydrolases"/>
    <property type="match status" value="1"/>
</dbReference>
<dbReference type="CDD" id="cd07437">
    <property type="entry name" value="PHP_HisPPase_Ycdx_like"/>
    <property type="match status" value="1"/>
</dbReference>
<dbReference type="OrthoDB" id="9808747at2"/>
<dbReference type="InterPro" id="IPR003141">
    <property type="entry name" value="Pol/His_phosphatase_N"/>
</dbReference>
<evidence type="ECO:0000259" key="1">
    <source>
        <dbReference type="SMART" id="SM00481"/>
    </source>
</evidence>
<dbReference type="AlphaFoldDB" id="A0A1C7IB28"/>
<sequence>MKYVLDVHTHTLASGHAYNTIREMAMAASEKGLELLGITEHGIAMPGTCNAFYFDNTKMLNRSMFGVEMLFGVEANIMDYDGKLDMEERLIKRMDVVIASMHIPTIKPGTREENTHAYLGAMKNPYVDIIGHPDDGRYPVDFLALVQAAKEHHVLLELNNNSLDPRCSRENGEENVRTMLRYCMEYQVPIVMNSDAHVDELIGCRCYSEKIVEAMEFPEELIVNRSVEEWKKYVHKYKN</sequence>
<accession>A0A1C7IB28</accession>
<name>A0A1C7IB28_9FIRM</name>
<dbReference type="KEGG" id="byl:A4V09_14385"/>
<gene>
    <name evidence="2" type="ORF">A4V09_14385</name>
</gene>
<dbReference type="PANTHER" id="PTHR36928">
    <property type="entry name" value="PHOSPHATASE YCDX-RELATED"/>
    <property type="match status" value="1"/>
</dbReference>
<reference evidence="2" key="1">
    <citation type="submission" date="2017-04" db="EMBL/GenBank/DDBJ databases">
        <title>Complete Genome Sequences of Twelve Strains of a Stable Defined Moderately Diverse Mouse Microbiota 2 (sDMDMm2).</title>
        <authorList>
            <person name="Uchimura Y."/>
            <person name="Wyss M."/>
            <person name="Brugiroux S."/>
            <person name="Limenitakis J.P."/>
            <person name="Stecher B."/>
            <person name="McCoy K.D."/>
            <person name="Macpherson A.J."/>
        </authorList>
    </citation>
    <scope>NUCLEOTIDE SEQUENCE</scope>
    <source>
        <strain evidence="2">YL58</strain>
    </source>
</reference>
<proteinExistence type="predicted"/>
<organism evidence="2 3">
    <name type="scientific">Blautia pseudococcoides</name>
    <dbReference type="NCBI Taxonomy" id="1796616"/>
    <lineage>
        <taxon>Bacteria</taxon>
        <taxon>Bacillati</taxon>
        <taxon>Bacillota</taxon>
        <taxon>Clostridia</taxon>
        <taxon>Lachnospirales</taxon>
        <taxon>Lachnospiraceae</taxon>
        <taxon>Blautia</taxon>
    </lineage>
</organism>
<dbReference type="GO" id="GO:0042578">
    <property type="term" value="F:phosphoric ester hydrolase activity"/>
    <property type="evidence" value="ECO:0007669"/>
    <property type="project" value="TreeGrafter"/>
</dbReference>
<dbReference type="GO" id="GO:0005829">
    <property type="term" value="C:cytosol"/>
    <property type="evidence" value="ECO:0007669"/>
    <property type="project" value="TreeGrafter"/>
</dbReference>
<keyword evidence="3" id="KW-1185">Reference proteome</keyword>
<dbReference type="PANTHER" id="PTHR36928:SF1">
    <property type="entry name" value="PHOSPHATASE YCDX-RELATED"/>
    <property type="match status" value="1"/>
</dbReference>
<dbReference type="InterPro" id="IPR016195">
    <property type="entry name" value="Pol/histidinol_Pase-like"/>
</dbReference>
<evidence type="ECO:0000313" key="3">
    <source>
        <dbReference type="Proteomes" id="UP000092574"/>
    </source>
</evidence>
<dbReference type="SUPFAM" id="SSF89550">
    <property type="entry name" value="PHP domain-like"/>
    <property type="match status" value="1"/>
</dbReference>
<feature type="domain" description="Polymerase/histidinol phosphatase N-terminal" evidence="1">
    <location>
        <begin position="5"/>
        <end position="79"/>
    </location>
</feature>
<evidence type="ECO:0000313" key="2">
    <source>
        <dbReference type="EMBL" id="ANU76841.1"/>
    </source>
</evidence>
<dbReference type="STRING" id="1796616.A4V09_14385"/>
<dbReference type="InterPro" id="IPR004013">
    <property type="entry name" value="PHP_dom"/>
</dbReference>
<dbReference type="GO" id="GO:0008270">
    <property type="term" value="F:zinc ion binding"/>
    <property type="evidence" value="ECO:0007669"/>
    <property type="project" value="TreeGrafter"/>
</dbReference>
<protein>
    <submittedName>
        <fullName evidence="2">Phosphatase</fullName>
    </submittedName>
</protein>
<dbReference type="RefSeq" id="WP_065542996.1">
    <property type="nucleotide sequence ID" value="NZ_CP015405.2"/>
</dbReference>
<dbReference type="SMART" id="SM00481">
    <property type="entry name" value="POLIIIAc"/>
    <property type="match status" value="1"/>
</dbReference>
<dbReference type="Pfam" id="PF02811">
    <property type="entry name" value="PHP"/>
    <property type="match status" value="1"/>
</dbReference>